<dbReference type="GO" id="GO:0009252">
    <property type="term" value="P:peptidoglycan biosynthetic process"/>
    <property type="evidence" value="ECO:0007669"/>
    <property type="project" value="UniProtKB-UniRule"/>
</dbReference>
<dbReference type="AlphaFoldDB" id="A0A2P5SYV7"/>
<feature type="transmembrane region" description="Helical" evidence="10">
    <location>
        <begin position="247"/>
        <end position="271"/>
    </location>
</feature>
<comment type="function">
    <text evidence="8 10 11">Involved in peptidoglycan biosynthesis. Transports lipid-linked peptidoglycan precursors from the inner to the outer leaflet of the cytoplasmic membrane.</text>
</comment>
<keyword evidence="10" id="KW-0997">Cell inner membrane</keyword>
<evidence type="ECO:0000256" key="11">
    <source>
        <dbReference type="PIRNR" id="PIRNR002869"/>
    </source>
</evidence>
<feature type="transmembrane region" description="Helical" evidence="10">
    <location>
        <begin position="92"/>
        <end position="114"/>
    </location>
</feature>
<organism evidence="12 13">
    <name type="scientific">Candidatus Pantoea edessiphila</name>
    <dbReference type="NCBI Taxonomy" id="2044610"/>
    <lineage>
        <taxon>Bacteria</taxon>
        <taxon>Pseudomonadati</taxon>
        <taxon>Pseudomonadota</taxon>
        <taxon>Gammaproteobacteria</taxon>
        <taxon>Enterobacterales</taxon>
        <taxon>Erwiniaceae</taxon>
        <taxon>Pantoea</taxon>
    </lineage>
</organism>
<feature type="transmembrane region" description="Helical" evidence="10">
    <location>
        <begin position="318"/>
        <end position="339"/>
    </location>
</feature>
<dbReference type="PANTHER" id="PTHR47019:SF1">
    <property type="entry name" value="LIPID II FLIPPASE MURJ"/>
    <property type="match status" value="1"/>
</dbReference>
<evidence type="ECO:0000256" key="9">
    <source>
        <dbReference type="ARBA" id="ARBA00061532"/>
    </source>
</evidence>
<dbReference type="GO" id="GO:0015648">
    <property type="term" value="F:lipid-linked peptidoglycan transporter activity"/>
    <property type="evidence" value="ECO:0007669"/>
    <property type="project" value="UniProtKB-UniRule"/>
</dbReference>
<proteinExistence type="inferred from homology"/>
<keyword evidence="10 11" id="KW-0813">Transport</keyword>
<keyword evidence="2 10" id="KW-1003">Cell membrane</keyword>
<dbReference type="CDD" id="cd13123">
    <property type="entry name" value="MATE_MurJ_like"/>
    <property type="match status" value="1"/>
</dbReference>
<dbReference type="Proteomes" id="UP000296034">
    <property type="component" value="Unassembled WGS sequence"/>
</dbReference>
<dbReference type="EMBL" id="PDKS01000001">
    <property type="protein sequence ID" value="PPI87521.1"/>
    <property type="molecule type" value="Genomic_DNA"/>
</dbReference>
<evidence type="ECO:0000256" key="10">
    <source>
        <dbReference type="HAMAP-Rule" id="MF_02078"/>
    </source>
</evidence>
<dbReference type="PANTHER" id="PTHR47019">
    <property type="entry name" value="LIPID II FLIPPASE MURJ"/>
    <property type="match status" value="1"/>
</dbReference>
<feature type="transmembrane region" description="Helical" evidence="10">
    <location>
        <begin position="191"/>
        <end position="212"/>
    </location>
</feature>
<gene>
    <name evidence="12" type="primary">mviN</name>
    <name evidence="10" type="synonym">murJ</name>
    <name evidence="12" type="ORF">CRV11_01135</name>
</gene>
<dbReference type="PIRSF" id="PIRSF002869">
    <property type="entry name" value="MviN"/>
    <property type="match status" value="1"/>
</dbReference>
<dbReference type="OrthoDB" id="9816572at2"/>
<dbReference type="RefSeq" id="WP_136131517.1">
    <property type="nucleotide sequence ID" value="NZ_PDKS01000001.1"/>
</dbReference>
<keyword evidence="5 10" id="KW-0573">Peptidoglycan synthesis</keyword>
<dbReference type="NCBIfam" id="TIGR01695">
    <property type="entry name" value="murJ_mviN"/>
    <property type="match status" value="1"/>
</dbReference>
<evidence type="ECO:0000256" key="1">
    <source>
        <dbReference type="ARBA" id="ARBA00004651"/>
    </source>
</evidence>
<keyword evidence="7 10" id="KW-0472">Membrane</keyword>
<evidence type="ECO:0000256" key="3">
    <source>
        <dbReference type="ARBA" id="ARBA00022692"/>
    </source>
</evidence>
<feature type="transmembrane region" description="Helical" evidence="10">
    <location>
        <begin position="135"/>
        <end position="156"/>
    </location>
</feature>
<feature type="transmembrane region" description="Helical" evidence="10">
    <location>
        <begin position="162"/>
        <end position="184"/>
    </location>
</feature>
<dbReference type="HAMAP" id="MF_02078">
    <property type="entry name" value="MurJ_MviN"/>
    <property type="match status" value="1"/>
</dbReference>
<keyword evidence="10 11" id="KW-0961">Cell wall biogenesis/degradation</keyword>
<evidence type="ECO:0000256" key="5">
    <source>
        <dbReference type="ARBA" id="ARBA00022984"/>
    </source>
</evidence>
<feature type="transmembrane region" description="Helical" evidence="10">
    <location>
        <begin position="218"/>
        <end position="235"/>
    </location>
</feature>
<dbReference type="InterPro" id="IPR004268">
    <property type="entry name" value="MurJ"/>
</dbReference>
<evidence type="ECO:0000313" key="12">
    <source>
        <dbReference type="EMBL" id="PPI87521.1"/>
    </source>
</evidence>
<comment type="caution">
    <text evidence="12">The sequence shown here is derived from an EMBL/GenBank/DDBJ whole genome shotgun (WGS) entry which is preliminary data.</text>
</comment>
<feature type="transmembrane region" description="Helical" evidence="10">
    <location>
        <begin position="391"/>
        <end position="409"/>
    </location>
</feature>
<feature type="transmembrane region" description="Helical" evidence="10">
    <location>
        <begin position="277"/>
        <end position="297"/>
    </location>
</feature>
<dbReference type="GO" id="GO:0034204">
    <property type="term" value="P:lipid translocation"/>
    <property type="evidence" value="ECO:0007669"/>
    <property type="project" value="TreeGrafter"/>
</dbReference>
<dbReference type="InterPro" id="IPR051050">
    <property type="entry name" value="Lipid_II_flippase_MurJ/MviN"/>
</dbReference>
<dbReference type="GO" id="GO:0071555">
    <property type="term" value="P:cell wall organization"/>
    <property type="evidence" value="ECO:0007669"/>
    <property type="project" value="UniProtKB-UniRule"/>
</dbReference>
<evidence type="ECO:0000256" key="4">
    <source>
        <dbReference type="ARBA" id="ARBA00022960"/>
    </source>
</evidence>
<comment type="subcellular location">
    <subcellularLocation>
        <location evidence="10">Cell inner membrane</location>
        <topology evidence="10">Multi-pass membrane protein</topology>
    </subcellularLocation>
    <subcellularLocation>
        <location evidence="1">Cell membrane</location>
        <topology evidence="1">Multi-pass membrane protein</topology>
    </subcellularLocation>
</comment>
<evidence type="ECO:0000256" key="7">
    <source>
        <dbReference type="ARBA" id="ARBA00023136"/>
    </source>
</evidence>
<keyword evidence="3 10" id="KW-0812">Transmembrane</keyword>
<feature type="transmembrane region" description="Helical" evidence="10">
    <location>
        <begin position="483"/>
        <end position="506"/>
    </location>
</feature>
<dbReference type="GO" id="GO:0005886">
    <property type="term" value="C:plasma membrane"/>
    <property type="evidence" value="ECO:0007669"/>
    <property type="project" value="UniProtKB-SubCell"/>
</dbReference>
<dbReference type="Pfam" id="PF03023">
    <property type="entry name" value="MurJ"/>
    <property type="match status" value="1"/>
</dbReference>
<feature type="transmembrane region" description="Helical" evidence="10">
    <location>
        <begin position="447"/>
        <end position="471"/>
    </location>
</feature>
<evidence type="ECO:0000256" key="2">
    <source>
        <dbReference type="ARBA" id="ARBA00022475"/>
    </source>
</evidence>
<accession>A0A2P5SYV7</accession>
<evidence type="ECO:0000256" key="6">
    <source>
        <dbReference type="ARBA" id="ARBA00022989"/>
    </source>
</evidence>
<comment type="pathway">
    <text evidence="10">Cell wall biogenesis; peptidoglycan biosynthesis.</text>
</comment>
<sequence>MNLLKSLSTVSILTLISRILGFIRDVLIAQYFGAGMFTDAFFMAFKLPNLLRRIFAEGAFSQAFIPVFIEQISQSKKENKNNESVRQFVSCVSGLLITSITCIIVFCMILAPKLTFIAAPGFTRDSYLFNIATKLLRIMLPYILLISLASLVGIILNTYNYFLVPACTPILFNISIIISILFFHGYFYPPIIVLGWGVFFGGIIQLFFQLYYVRKINLLVIPKFVFNHPSVLLVMRRMGPAIIGMSVSQIASIINNIFSSFLAFGSLSWLYYSNRLVEFPIGVLSVALGTIILPSLSKSLTNNDYDEYSRLINWGLKICLLLSIPSTAGLIILSKPIIITLFQYGKFNISDAIMTQYALIAYSIGLVGLMSAKILVLAFYSSNDIKTPVRIAIITLIVTQLTNLLFFHSLKHVCLSLSISISGILNAYLLFHELIKKQIFRLEHGLMKFLFQIIISTLVMAIVLLMILKYVNKWEDALILDRILRLSIICTIGIAVYLFMLKVFGFKVKNFSYQYK</sequence>
<keyword evidence="4 10" id="KW-0133">Cell shape</keyword>
<feature type="transmembrane region" description="Helical" evidence="10">
    <location>
        <begin position="31"/>
        <end position="47"/>
    </location>
</feature>
<protein>
    <recommendedName>
        <fullName evidence="10">Probable lipid II flippase MurJ</fullName>
    </recommendedName>
</protein>
<name>A0A2P5SYV7_9GAMM</name>
<reference evidence="12 13" key="1">
    <citation type="journal article" date="2018" name="Genome Biol. Evol.">
        <title>Cladogenesis and Genomic Streamlining in Extracellular Endosymbionts of Tropical Stink Bugs.</title>
        <authorList>
            <person name="Otero-Bravo A."/>
            <person name="Goffredi S."/>
            <person name="Sabree Z.L."/>
        </authorList>
    </citation>
    <scope>NUCLEOTIDE SEQUENCE [LARGE SCALE GENOMIC DNA]</scope>
    <source>
        <strain evidence="12 13">SoET</strain>
    </source>
</reference>
<feature type="transmembrane region" description="Helical" evidence="10">
    <location>
        <begin position="359"/>
        <end position="379"/>
    </location>
</feature>
<dbReference type="GO" id="GO:0008360">
    <property type="term" value="P:regulation of cell shape"/>
    <property type="evidence" value="ECO:0007669"/>
    <property type="project" value="UniProtKB-UniRule"/>
</dbReference>
<feature type="transmembrane region" description="Helical" evidence="10">
    <location>
        <begin position="415"/>
        <end position="435"/>
    </location>
</feature>
<evidence type="ECO:0000313" key="13">
    <source>
        <dbReference type="Proteomes" id="UP000296034"/>
    </source>
</evidence>
<keyword evidence="6 10" id="KW-1133">Transmembrane helix</keyword>
<dbReference type="UniPathway" id="UPA00219"/>
<comment type="similarity">
    <text evidence="9 10 11">Belongs to the MurJ/MviN family.</text>
</comment>
<dbReference type="PRINTS" id="PR01806">
    <property type="entry name" value="VIRFACTRMVIN"/>
</dbReference>
<evidence type="ECO:0000256" key="8">
    <source>
        <dbReference type="ARBA" id="ARBA00060041"/>
    </source>
</evidence>